<accession>A0A2X2Y967</accession>
<name>A0A2X2Y967_CLOPF</name>
<reference evidence="1 2" key="1">
    <citation type="submission" date="2018-06" db="EMBL/GenBank/DDBJ databases">
        <authorList>
            <consortium name="Pathogen Informatics"/>
            <person name="Doyle S."/>
        </authorList>
    </citation>
    <scope>NUCLEOTIDE SEQUENCE [LARGE SCALE GENOMIC DNA]</scope>
    <source>
        <strain evidence="1 2">NCTC10719</strain>
    </source>
</reference>
<organism evidence="1 2">
    <name type="scientific">Clostridium perfringens</name>
    <dbReference type="NCBI Taxonomy" id="1502"/>
    <lineage>
        <taxon>Bacteria</taxon>
        <taxon>Bacillati</taxon>
        <taxon>Bacillota</taxon>
        <taxon>Clostridia</taxon>
        <taxon>Eubacteriales</taxon>
        <taxon>Clostridiaceae</taxon>
        <taxon>Clostridium</taxon>
    </lineage>
</organism>
<dbReference type="Proteomes" id="UP000249986">
    <property type="component" value="Unassembled WGS sequence"/>
</dbReference>
<evidence type="ECO:0000313" key="2">
    <source>
        <dbReference type="Proteomes" id="UP000249986"/>
    </source>
</evidence>
<gene>
    <name evidence="1" type="ORF">NCTC10719_01464</name>
</gene>
<dbReference type="AlphaFoldDB" id="A0A2X2Y967"/>
<evidence type="ECO:0000313" key="1">
    <source>
        <dbReference type="EMBL" id="SQB59921.1"/>
    </source>
</evidence>
<dbReference type="RefSeq" id="WP_111926370.1">
    <property type="nucleotide sequence ID" value="NZ_CP073072.1"/>
</dbReference>
<proteinExistence type="predicted"/>
<sequence>MSKSSLEFKDHYFESYSGMLLDEDVLQDFLEVQEQDKIKKVITILIKRSLEDKKRIYKLLDILNEQSKRLDILEQYNKDKKTEFVNVSFESIEDIMNLFR</sequence>
<protein>
    <submittedName>
        <fullName evidence="1">Uncharacterized protein</fullName>
    </submittedName>
</protein>
<dbReference type="EMBL" id="UAWG01000009">
    <property type="protein sequence ID" value="SQB59921.1"/>
    <property type="molecule type" value="Genomic_DNA"/>
</dbReference>